<feature type="domain" description="YscD cytoplasmic" evidence="1">
    <location>
        <begin position="5"/>
        <end position="95"/>
    </location>
</feature>
<name>A0A1X1D4C2_9GAMM</name>
<dbReference type="STRING" id="1076551.HA48_15685"/>
<dbReference type="RefSeq" id="WP_128602196.1">
    <property type="nucleotide sequence ID" value="NZ_MLFS01000047.1"/>
</dbReference>
<comment type="caution">
    <text evidence="3">The sequence shown here is derived from an EMBL/GenBank/DDBJ whole genome shotgun (WGS) entry which is preliminary data.</text>
</comment>
<protein>
    <submittedName>
        <fullName evidence="3">Type III secretion protein HrpQ</fullName>
    </submittedName>
</protein>
<accession>A0A1X1D4C2</accession>
<dbReference type="Proteomes" id="UP000193104">
    <property type="component" value="Unassembled WGS sequence"/>
</dbReference>
<feature type="domain" description="YscD-like Bon-like" evidence="2">
    <location>
        <begin position="184"/>
        <end position="245"/>
    </location>
</feature>
<sequence>MYELRVLNGMHEGAALPLSGDAWIIGNAIESELQLCDSDIKPHHGQLTLTQAGWHITPLEGRICNRDGVRISTPLQLKPGDIFTLAGVWLSLSDASAPWSTTRAIAAQPAPAADIRPMSGPFSKMKKPGFARLLPRWAHVTAVSLLLLLAFTVTSWVLQPGVAQQNENENQFIKPQLTNTSVLRSVLEQKLRERELLSLVKLATSPRGIALSGELSPEQLKIMQRMVKMIKDNYQLSVSLDDQTRVKSINLPFRIIQITSGSHANIVTEGGQRLFVGDERDGLRLMAITADQVQFAGRETITVKW</sequence>
<dbReference type="Gene3D" id="2.60.200.20">
    <property type="match status" value="1"/>
</dbReference>
<dbReference type="SUPFAM" id="SSF49879">
    <property type="entry name" value="SMAD/FHA domain"/>
    <property type="match status" value="1"/>
</dbReference>
<dbReference type="OrthoDB" id="9156149at2"/>
<gene>
    <name evidence="3" type="ORF">HA48_15685</name>
</gene>
<organism evidence="3 4">
    <name type="scientific">Pantoea wallisii</name>
    <dbReference type="NCBI Taxonomy" id="1076551"/>
    <lineage>
        <taxon>Bacteria</taxon>
        <taxon>Pseudomonadati</taxon>
        <taxon>Pseudomonadota</taxon>
        <taxon>Gammaproteobacteria</taxon>
        <taxon>Enterobacterales</taxon>
        <taxon>Erwiniaceae</taxon>
        <taxon>Pantoea</taxon>
    </lineage>
</organism>
<dbReference type="Pfam" id="PF16697">
    <property type="entry name" value="Yop-YscD_cpl"/>
    <property type="match status" value="1"/>
</dbReference>
<evidence type="ECO:0000259" key="1">
    <source>
        <dbReference type="Pfam" id="PF16697"/>
    </source>
</evidence>
<keyword evidence="4" id="KW-1185">Reference proteome</keyword>
<dbReference type="InterPro" id="IPR032030">
    <property type="entry name" value="YscD_cytoplasmic_dom"/>
</dbReference>
<dbReference type="AlphaFoldDB" id="A0A1X1D4C2"/>
<evidence type="ECO:0000313" key="4">
    <source>
        <dbReference type="Proteomes" id="UP000193104"/>
    </source>
</evidence>
<evidence type="ECO:0000313" key="3">
    <source>
        <dbReference type="EMBL" id="ORM71496.1"/>
    </source>
</evidence>
<reference evidence="3 4" key="1">
    <citation type="journal article" date="2017" name="Antonie Van Leeuwenhoek">
        <title>Phylogenomic resolution of the bacterial genus Pantoea and its relationship with Erwinia and Tatumella.</title>
        <authorList>
            <person name="Palmer M."/>
            <person name="Steenkamp E.T."/>
            <person name="Coetzee M.P."/>
            <person name="Chan W.Y."/>
            <person name="van Zyl E."/>
            <person name="De Maayer P."/>
            <person name="Coutinho T.A."/>
            <person name="Blom J."/>
            <person name="Smits T.H."/>
            <person name="Duffy B."/>
            <person name="Venter S.N."/>
        </authorList>
    </citation>
    <scope>NUCLEOTIDE SEQUENCE [LARGE SCALE GENOMIC DNA]</scope>
    <source>
        <strain evidence="3 4">LMG 26277</strain>
    </source>
</reference>
<proteinExistence type="predicted"/>
<dbReference type="Pfam" id="PF21934">
    <property type="entry name" value="Yop-YscD_ppl_3rd"/>
    <property type="match status" value="1"/>
</dbReference>
<evidence type="ECO:0000259" key="2">
    <source>
        <dbReference type="Pfam" id="PF21934"/>
    </source>
</evidence>
<dbReference type="CDD" id="cd00060">
    <property type="entry name" value="FHA"/>
    <property type="match status" value="1"/>
</dbReference>
<dbReference type="InterPro" id="IPR053946">
    <property type="entry name" value="YscD_ppl_3rd"/>
</dbReference>
<dbReference type="EMBL" id="MLFS01000047">
    <property type="protein sequence ID" value="ORM71496.1"/>
    <property type="molecule type" value="Genomic_DNA"/>
</dbReference>
<dbReference type="InterPro" id="IPR008984">
    <property type="entry name" value="SMAD_FHA_dom_sf"/>
</dbReference>